<comment type="caution">
    <text evidence="1">The sequence shown here is derived from an EMBL/GenBank/DDBJ whole genome shotgun (WGS) entry which is preliminary data.</text>
</comment>
<reference evidence="1" key="2">
    <citation type="submission" date="2023-02" db="EMBL/GenBank/DDBJ databases">
        <authorList>
            <person name="Sun Q."/>
            <person name="Mori K."/>
        </authorList>
    </citation>
    <scope>NUCLEOTIDE SEQUENCE</scope>
    <source>
        <strain evidence="1">NBRC 112290</strain>
    </source>
</reference>
<dbReference type="RefSeq" id="WP_284251919.1">
    <property type="nucleotide sequence ID" value="NZ_BSUM01000001.1"/>
</dbReference>
<protein>
    <submittedName>
        <fullName evidence="1">Uncharacterized protein</fullName>
    </submittedName>
</protein>
<name>A0AA38CU93_9MICO</name>
<keyword evidence="2" id="KW-1185">Reference proteome</keyword>
<dbReference type="EMBL" id="BSUM01000001">
    <property type="protein sequence ID" value="GMA33236.1"/>
    <property type="molecule type" value="Genomic_DNA"/>
</dbReference>
<accession>A0AA38CU93</accession>
<reference evidence="1" key="1">
    <citation type="journal article" date="2014" name="Int. J. Syst. Evol. Microbiol.">
        <title>Complete genome sequence of Corynebacterium casei LMG S-19264T (=DSM 44701T), isolated from a smear-ripened cheese.</title>
        <authorList>
            <consortium name="US DOE Joint Genome Institute (JGI-PGF)"/>
            <person name="Walter F."/>
            <person name="Albersmeier A."/>
            <person name="Kalinowski J."/>
            <person name="Ruckert C."/>
        </authorList>
    </citation>
    <scope>NUCLEOTIDE SEQUENCE</scope>
    <source>
        <strain evidence="1">NBRC 112290</strain>
    </source>
</reference>
<proteinExistence type="predicted"/>
<evidence type="ECO:0000313" key="1">
    <source>
        <dbReference type="EMBL" id="GMA33236.1"/>
    </source>
</evidence>
<dbReference type="Proteomes" id="UP001157161">
    <property type="component" value="Unassembled WGS sequence"/>
</dbReference>
<organism evidence="1 2">
    <name type="scientific">Litorihabitans aurantiacus</name>
    <dbReference type="NCBI Taxonomy" id="1930061"/>
    <lineage>
        <taxon>Bacteria</taxon>
        <taxon>Bacillati</taxon>
        <taxon>Actinomycetota</taxon>
        <taxon>Actinomycetes</taxon>
        <taxon>Micrococcales</taxon>
        <taxon>Beutenbergiaceae</taxon>
        <taxon>Litorihabitans</taxon>
    </lineage>
</organism>
<dbReference type="AlphaFoldDB" id="A0AA38CU93"/>
<evidence type="ECO:0000313" key="2">
    <source>
        <dbReference type="Proteomes" id="UP001157161"/>
    </source>
</evidence>
<sequence>MSTDTTVRVGQKLSIKGVTVTVTTTDVESIPKIRAALAVVAQRRGTITYGQLKVAASLTHAANGLGRLLDVVGVDCRLRGEPDLAALVVAAGTREVGTDYGSGAPAERAAVYARWAIDDAGAADAAASAAARDT</sequence>
<gene>
    <name evidence="1" type="ORF">GCM10025875_32280</name>
</gene>